<organism evidence="3 4">
    <name type="scientific">Coccomyxa subellipsoidea</name>
    <dbReference type="NCBI Taxonomy" id="248742"/>
    <lineage>
        <taxon>Eukaryota</taxon>
        <taxon>Viridiplantae</taxon>
        <taxon>Chlorophyta</taxon>
        <taxon>core chlorophytes</taxon>
        <taxon>Trebouxiophyceae</taxon>
        <taxon>Trebouxiophyceae incertae sedis</taxon>
        <taxon>Coccomyxaceae</taxon>
        <taxon>Coccomyxa</taxon>
    </lineage>
</organism>
<feature type="compositionally biased region" description="Basic and acidic residues" evidence="1">
    <location>
        <begin position="781"/>
        <end position="798"/>
    </location>
</feature>
<accession>A0ABR2YSE1</accession>
<feature type="region of interest" description="Disordered" evidence="1">
    <location>
        <begin position="634"/>
        <end position="662"/>
    </location>
</feature>
<feature type="region of interest" description="Disordered" evidence="1">
    <location>
        <begin position="388"/>
        <end position="501"/>
    </location>
</feature>
<feature type="region of interest" description="Disordered" evidence="1">
    <location>
        <begin position="1299"/>
        <end position="1336"/>
    </location>
</feature>
<dbReference type="PANTHER" id="PTHR13251:SF3">
    <property type="entry name" value="TRAFFICKING PROTEIN PARTICLE COMPLEX SUBUNIT 10"/>
    <property type="match status" value="1"/>
</dbReference>
<name>A0ABR2YSE1_9CHLO</name>
<feature type="compositionally biased region" description="Polar residues" evidence="1">
    <location>
        <begin position="580"/>
        <end position="591"/>
    </location>
</feature>
<comment type="caution">
    <text evidence="3">The sequence shown here is derived from an EMBL/GenBank/DDBJ whole genome shotgun (WGS) entry which is preliminary data.</text>
</comment>
<feature type="region of interest" description="Disordered" evidence="1">
    <location>
        <begin position="718"/>
        <end position="801"/>
    </location>
</feature>
<feature type="compositionally biased region" description="Basic and acidic residues" evidence="1">
    <location>
        <begin position="755"/>
        <end position="770"/>
    </location>
</feature>
<feature type="compositionally biased region" description="Polar residues" evidence="1">
    <location>
        <begin position="644"/>
        <end position="653"/>
    </location>
</feature>
<feature type="region of interest" description="Disordered" evidence="1">
    <location>
        <begin position="1534"/>
        <end position="1575"/>
    </location>
</feature>
<protein>
    <recommendedName>
        <fullName evidence="2">TRAPPC10/Trs130 N-terminal domain-containing protein</fullName>
    </recommendedName>
</protein>
<gene>
    <name evidence="3" type="ORF">WJX75_006633</name>
</gene>
<dbReference type="EMBL" id="JALJOT010000006">
    <property type="protein sequence ID" value="KAK9909727.1"/>
    <property type="molecule type" value="Genomic_DNA"/>
</dbReference>
<evidence type="ECO:0000259" key="2">
    <source>
        <dbReference type="Pfam" id="PF23036"/>
    </source>
</evidence>
<feature type="compositionally biased region" description="Basic and acidic residues" evidence="1">
    <location>
        <begin position="460"/>
        <end position="470"/>
    </location>
</feature>
<evidence type="ECO:0000256" key="1">
    <source>
        <dbReference type="SAM" id="MobiDB-lite"/>
    </source>
</evidence>
<keyword evidence="4" id="KW-1185">Reference proteome</keyword>
<feature type="compositionally biased region" description="Polar residues" evidence="1">
    <location>
        <begin position="721"/>
        <end position="731"/>
    </location>
</feature>
<sequence length="1713" mass="181599">MDGDDSEPRFIISVVDPTNVWGLVSDVLLNRLPFRHVHLKNKFGNLVPISELHIQYLNHDDALLRKRRPYAKQPVTWFRNPYAHLVLVSGESVEDYKQNVRDGLRRLLDPPVDPLGGQAEWIIVYVRPSTIDAQSKGPSKVFAALRSDFSTRRRERCMRLDFSGGLVTGVDDLERQLRDAVKSTFEARAAAYDEEVRRLMAMRRTEGWSFSTLFLVKDSLAAMLEAAGCLEDALREYSELEACYSEAIADGGALAAHPFGGDEAGDDQACLLSATWREMRHSVFERGAVSQFRFRQFLFACQARILLKLQRHTEVAERGMKFVAAFGDLLADAQLQAVLREAWAFSACMSLVIALACLAPGASVATSPSLVSTVSDAGQLSSAAAAAERLGRPLQRSQSAGDIGESPERKGRAADGSASPSGRSVASTSTFAPSEVSDGGSLRLEALRTQRPLTLPQRPSRLDPSADRSRLGNAGGGQTNGPGAQLPARPMPPAAPKKPRTDWQLGLSLAYDAELLEEAGQVVAAAAAKGTSLAPDQSSHAFWCALGNLYAAARTAVMRLGHDAALGPDAADSLVLMNGASPNSAPAQRSPTALRHDSSAASNGSNLSSTPPSGDLAYRLSRFAPFEAAFRSRHSRHRSDASSLTSATPQDSFSAFRAEPSAPSAQSVSALSDSLASDSAELPISSGAKGDYLSIAGPIDRGSIRARSHGDEIGALAEEASITSSQGTNEQADARSKSETDLAASTAASLGPVKSKLDPSDPRFIEREVETGSESSTPRTPDPRDGRSAPFGRARDGGGHSGVEGLSDWRLRIALSSKQEFQDLWLELSRCAAMCYRRGGRRRNAALLRLEVAEALAAAGATREAVSLLAALAQEVLHEGWLSVAAALLVRLLQCSHPLTAADKAPICLRLLSLAELLQAEDCRMVQTELLAAATVLTRAAPLPGPLTDLRLPSGHTDALRALWVQPVQAQFGRFFGESASPEMIIVSSLPARLDITDLTIVLSIMQEVTVPLSGYNATPGTVGTMVKSPGSSPFEAALDGAAPLSARLRSTPRTYSEAGDLSPRAGGPLMGAMWQEVEEISCPLTSLIAGPPRAAGERAATLQPGANRLAFRLAVMKQGLYVLKHAHCRLGRLALRLRAALPEDGGPPIDALTAVPPALPAAAADAQFPGAGPAFGAVDALGNVREAAVLLHALACQPRLRLSAVAYTGALVAGHASWLGLALEPMHDRLGQLRIHVAPADAVQFADFWAVASSSMSGASWGSRLTGSQRDGAGSLHSAQASCRLEILDAPAELAQIGAASEAEPDEAPEQAAEGTRLETVSRASSTGERHEGGWISVRLPGGAANLPAWAAERPSLLWLRTQAGDLPTQVESVRVASHSEHSFGPPKQPGAAVQAADVSACAEVDVNVEYVAGCQRSHAARLAVPIVPPFRLNMTARELGDKRVVVQTRVTSMLAWQATITQASMSAPAGYELQPASPELQALFPLQVEPGATVLLLHFLVMKHAVSRLARSSASTLQLYFALDSAKRAQQRPRQVDSGWERPRLAPEQLPFPPSPAENAAVPQEDADSGKAAQPPALHLLSHKFVLESNDVAETPRSVVAVQLLGPFSVRLGEAATFCWRLERVGSVGVPSEVTSLVAYEAAADGDAWAPAAPRVSYVTLPSQAGAFVTVEAAWTALSPGSLPVPQLRLRDVAQREVYDGESASSITCQA</sequence>
<feature type="domain" description="TRAPPC10/Trs130 N-terminal" evidence="2">
    <location>
        <begin position="9"/>
        <end position="316"/>
    </location>
</feature>
<proteinExistence type="predicted"/>
<feature type="compositionally biased region" description="Polar residues" evidence="1">
    <location>
        <begin position="418"/>
        <end position="432"/>
    </location>
</feature>
<reference evidence="3 4" key="1">
    <citation type="journal article" date="2024" name="Nat. Commun.">
        <title>Phylogenomics reveals the evolutionary origins of lichenization in chlorophyte algae.</title>
        <authorList>
            <person name="Puginier C."/>
            <person name="Libourel C."/>
            <person name="Otte J."/>
            <person name="Skaloud P."/>
            <person name="Haon M."/>
            <person name="Grisel S."/>
            <person name="Petersen M."/>
            <person name="Berrin J.G."/>
            <person name="Delaux P.M."/>
            <person name="Dal Grande F."/>
            <person name="Keller J."/>
        </authorList>
    </citation>
    <scope>NUCLEOTIDE SEQUENCE [LARGE SCALE GENOMIC DNA]</scope>
    <source>
        <strain evidence="3 4">SAG 216-7</strain>
    </source>
</reference>
<feature type="region of interest" description="Disordered" evidence="1">
    <location>
        <begin position="577"/>
        <end position="612"/>
    </location>
</feature>
<dbReference type="Proteomes" id="UP001491310">
    <property type="component" value="Unassembled WGS sequence"/>
</dbReference>
<dbReference type="InterPro" id="IPR056913">
    <property type="entry name" value="TRAPPC10/Trs130_N"/>
</dbReference>
<dbReference type="InterPro" id="IPR045126">
    <property type="entry name" value="TRAPPC10/Trs130"/>
</dbReference>
<evidence type="ECO:0000313" key="3">
    <source>
        <dbReference type="EMBL" id="KAK9909727.1"/>
    </source>
</evidence>
<dbReference type="Pfam" id="PF23036">
    <property type="entry name" value="TRAPPC10_1st"/>
    <property type="match status" value="1"/>
</dbReference>
<dbReference type="PANTHER" id="PTHR13251">
    <property type="entry name" value="EPILEPSY HOLOPROSENCEPHALY CANDIDATE 1/TMEM1"/>
    <property type="match status" value="1"/>
</dbReference>
<feature type="compositionally biased region" description="Low complexity" evidence="1">
    <location>
        <begin position="599"/>
        <end position="609"/>
    </location>
</feature>
<evidence type="ECO:0000313" key="4">
    <source>
        <dbReference type="Proteomes" id="UP001491310"/>
    </source>
</evidence>